<protein>
    <submittedName>
        <fullName evidence="1">Uncharacterized protein</fullName>
    </submittedName>
</protein>
<name>A0AAV7HWU2_COTGL</name>
<accession>A0AAV7HWU2</accession>
<gene>
    <name evidence="1" type="ORF">KQX54_007507</name>
</gene>
<dbReference type="Proteomes" id="UP000826195">
    <property type="component" value="Unassembled WGS sequence"/>
</dbReference>
<evidence type="ECO:0000313" key="1">
    <source>
        <dbReference type="EMBL" id="KAH0539717.1"/>
    </source>
</evidence>
<sequence>MIMYTGYLKVSKSSFVAHETLEGYLRFCLPANSPTTPAVTPDILHKPPLIMPRRNAIEDTAYYTRDQHKSYLHFTLNQHLCDLIPAKCQTHRMISDPFPRSCLQCKKSGIWIFMNAHLRAYAAAELKLLRHKRDRGKKRSCPHNTAAMSLKTLPLFWF</sequence>
<comment type="caution">
    <text evidence="1">The sequence shown here is derived from an EMBL/GenBank/DDBJ whole genome shotgun (WGS) entry which is preliminary data.</text>
</comment>
<organism evidence="1 2">
    <name type="scientific">Cotesia glomerata</name>
    <name type="common">Lepidopteran parasitic wasp</name>
    <name type="synonym">Apanteles glomeratus</name>
    <dbReference type="NCBI Taxonomy" id="32391"/>
    <lineage>
        <taxon>Eukaryota</taxon>
        <taxon>Metazoa</taxon>
        <taxon>Ecdysozoa</taxon>
        <taxon>Arthropoda</taxon>
        <taxon>Hexapoda</taxon>
        <taxon>Insecta</taxon>
        <taxon>Pterygota</taxon>
        <taxon>Neoptera</taxon>
        <taxon>Endopterygota</taxon>
        <taxon>Hymenoptera</taxon>
        <taxon>Apocrita</taxon>
        <taxon>Ichneumonoidea</taxon>
        <taxon>Braconidae</taxon>
        <taxon>Microgastrinae</taxon>
        <taxon>Cotesia</taxon>
    </lineage>
</organism>
<dbReference type="AlphaFoldDB" id="A0AAV7HWU2"/>
<reference evidence="1 2" key="1">
    <citation type="journal article" date="2021" name="J. Hered.">
        <title>A chromosome-level genome assembly of the parasitoid wasp, Cotesia glomerata (Hymenoptera: Braconidae).</title>
        <authorList>
            <person name="Pinto B.J."/>
            <person name="Weis J.J."/>
            <person name="Gamble T."/>
            <person name="Ode P.J."/>
            <person name="Paul R."/>
            <person name="Zaspel J.M."/>
        </authorList>
    </citation>
    <scope>NUCLEOTIDE SEQUENCE [LARGE SCALE GENOMIC DNA]</scope>
    <source>
        <strain evidence="1">CgM1</strain>
    </source>
</reference>
<evidence type="ECO:0000313" key="2">
    <source>
        <dbReference type="Proteomes" id="UP000826195"/>
    </source>
</evidence>
<keyword evidence="2" id="KW-1185">Reference proteome</keyword>
<proteinExistence type="predicted"/>
<dbReference type="EMBL" id="JAHXZJ010002609">
    <property type="protein sequence ID" value="KAH0539717.1"/>
    <property type="molecule type" value="Genomic_DNA"/>
</dbReference>